<dbReference type="Proteomes" id="UP000294621">
    <property type="component" value="Unassembled WGS sequence"/>
</dbReference>
<sequence>MNDQPESLHAETPETIAEEIRDEIRLGHVQDDVSHVLEERLEEEGIDMRPEDVDELAEDIERDAST</sequence>
<gene>
    <name evidence="2" type="ORF">E2R57_08225</name>
</gene>
<dbReference type="EMBL" id="SMZQ01000003">
    <property type="protein sequence ID" value="TDL38905.1"/>
    <property type="molecule type" value="Genomic_DNA"/>
</dbReference>
<feature type="compositionally biased region" description="Acidic residues" evidence="1">
    <location>
        <begin position="52"/>
        <end position="66"/>
    </location>
</feature>
<dbReference type="OrthoDB" id="5083613at2"/>
<feature type="region of interest" description="Disordered" evidence="1">
    <location>
        <begin position="43"/>
        <end position="66"/>
    </location>
</feature>
<dbReference type="RefSeq" id="WP_133348049.1">
    <property type="nucleotide sequence ID" value="NZ_SMZQ01000003.1"/>
</dbReference>
<evidence type="ECO:0000313" key="3">
    <source>
        <dbReference type="Proteomes" id="UP000294621"/>
    </source>
</evidence>
<evidence type="ECO:0000313" key="2">
    <source>
        <dbReference type="EMBL" id="TDL38905.1"/>
    </source>
</evidence>
<organism evidence="2 3">
    <name type="scientific">Arthrobacter nitrophenolicus</name>
    <dbReference type="NCBI Taxonomy" id="683150"/>
    <lineage>
        <taxon>Bacteria</taxon>
        <taxon>Bacillati</taxon>
        <taxon>Actinomycetota</taxon>
        <taxon>Actinomycetes</taxon>
        <taxon>Micrococcales</taxon>
        <taxon>Micrococcaceae</taxon>
        <taxon>Arthrobacter</taxon>
    </lineage>
</organism>
<evidence type="ECO:0000256" key="1">
    <source>
        <dbReference type="SAM" id="MobiDB-lite"/>
    </source>
</evidence>
<accession>A0A4R5Y6E8</accession>
<name>A0A4R5Y6E8_9MICC</name>
<protein>
    <submittedName>
        <fullName evidence="2">Uncharacterized protein</fullName>
    </submittedName>
</protein>
<comment type="caution">
    <text evidence="2">The sequence shown here is derived from an EMBL/GenBank/DDBJ whole genome shotgun (WGS) entry which is preliminary data.</text>
</comment>
<reference evidence="2 3" key="1">
    <citation type="submission" date="2019-03" db="EMBL/GenBank/DDBJ databases">
        <title>Genome Sequencing and Assembly of Various Microbes Isolated from Partially Reclaimed Soil and Acid Mine Drainage (AMD) Site.</title>
        <authorList>
            <person name="Steinbock B."/>
            <person name="Bechtold R."/>
            <person name="Sevigny J.L."/>
            <person name="Thomas D."/>
            <person name="Cuthill L.R."/>
            <person name="Aveiro Johannsen E.J."/>
            <person name="Thomas K."/>
            <person name="Ghosh A."/>
        </authorList>
    </citation>
    <scope>NUCLEOTIDE SEQUENCE [LARGE SCALE GENOMIC DNA]</scope>
    <source>
        <strain evidence="2 3">S-A1</strain>
    </source>
</reference>
<proteinExistence type="predicted"/>
<dbReference type="STRING" id="683150.G205_04266"/>
<dbReference type="AlphaFoldDB" id="A0A4R5Y6E8"/>